<evidence type="ECO:0000313" key="5">
    <source>
        <dbReference type="Proteomes" id="UP000199205"/>
    </source>
</evidence>
<reference evidence="4 5" key="1">
    <citation type="submission" date="2016-08" db="EMBL/GenBank/DDBJ databases">
        <authorList>
            <person name="Seilhamer J.J."/>
        </authorList>
    </citation>
    <scope>NUCLEOTIDE SEQUENCE [LARGE SCALE GENOMIC DNA]</scope>
    <source>
        <strain evidence="4 5">P1-7</strain>
    </source>
</reference>
<keyword evidence="3" id="KW-0812">Transmembrane</keyword>
<keyword evidence="2" id="KW-0813">Transport</keyword>
<evidence type="ECO:0000313" key="4">
    <source>
        <dbReference type="EMBL" id="SCB09890.1"/>
    </source>
</evidence>
<dbReference type="EMBL" id="FMAF01000001">
    <property type="protein sequence ID" value="SCB09890.1"/>
    <property type="molecule type" value="Genomic_DNA"/>
</dbReference>
<feature type="transmembrane region" description="Helical" evidence="3">
    <location>
        <begin position="102"/>
        <end position="121"/>
    </location>
</feature>
<dbReference type="PANTHER" id="PTHR34295">
    <property type="entry name" value="BIOTIN TRANSPORTER BIOY"/>
    <property type="match status" value="1"/>
</dbReference>
<keyword evidence="2 3" id="KW-0472">Membrane</keyword>
<keyword evidence="3" id="KW-1133">Transmembrane helix</keyword>
<organism evidence="4 5">
    <name type="scientific">Rhizobium lusitanum</name>
    <dbReference type="NCBI Taxonomy" id="293958"/>
    <lineage>
        <taxon>Bacteria</taxon>
        <taxon>Pseudomonadati</taxon>
        <taxon>Pseudomonadota</taxon>
        <taxon>Alphaproteobacteria</taxon>
        <taxon>Hyphomicrobiales</taxon>
        <taxon>Rhizobiaceae</taxon>
        <taxon>Rhizobium/Agrobacterium group</taxon>
        <taxon>Rhizobium</taxon>
    </lineage>
</organism>
<dbReference type="Proteomes" id="UP000199205">
    <property type="component" value="Unassembled WGS sequence"/>
</dbReference>
<protein>
    <recommendedName>
        <fullName evidence="2">Biotin transporter</fullName>
    </recommendedName>
</protein>
<dbReference type="AlphaFoldDB" id="A0A1C3U2W6"/>
<gene>
    <name evidence="4" type="ORF">GA0061101_101420</name>
</gene>
<dbReference type="OrthoDB" id="9803495at2"/>
<comment type="similarity">
    <text evidence="1 2">Belongs to the BioY family.</text>
</comment>
<comment type="subcellular location">
    <subcellularLocation>
        <location evidence="2">Cell membrane</location>
        <topology evidence="2">Multi-pass membrane protein</topology>
    </subcellularLocation>
</comment>
<keyword evidence="2" id="KW-1003">Cell membrane</keyword>
<dbReference type="Gene3D" id="1.10.1760.20">
    <property type="match status" value="1"/>
</dbReference>
<feature type="transmembrane region" description="Helical" evidence="3">
    <location>
        <begin position="133"/>
        <end position="155"/>
    </location>
</feature>
<dbReference type="InterPro" id="IPR003784">
    <property type="entry name" value="BioY"/>
</dbReference>
<proteinExistence type="inferred from homology"/>
<dbReference type="Pfam" id="PF02632">
    <property type="entry name" value="BioY"/>
    <property type="match status" value="1"/>
</dbReference>
<dbReference type="RefSeq" id="WP_037193475.1">
    <property type="nucleotide sequence ID" value="NZ_FMAF01000001.1"/>
</dbReference>
<accession>A0A1C3U2W6</accession>
<evidence type="ECO:0000256" key="3">
    <source>
        <dbReference type="SAM" id="Phobius"/>
    </source>
</evidence>
<feature type="transmembrane region" description="Helical" evidence="3">
    <location>
        <begin position="74"/>
        <end position="96"/>
    </location>
</feature>
<dbReference type="GO" id="GO:0005886">
    <property type="term" value="C:plasma membrane"/>
    <property type="evidence" value="ECO:0007669"/>
    <property type="project" value="UniProtKB-SubCell"/>
</dbReference>
<sequence>MSLLHHHEEATFDPLRLAQRSLVVKAAFVLAGTLALALASQISVPMVPVPITMQTFAITMIGALYGWRLGAITILAWLGEAMVGFPVLAGGAGGIAPFMGPTVGYLVSFPIIGALVGWLAERGWSGDRVVRSFLAHLSANILCLAIGGAWLAALIGAEKGWLLGVAPFILGAVLKSALAAAVLKTAQVYSGKAKLN</sequence>
<dbReference type="PANTHER" id="PTHR34295:SF1">
    <property type="entry name" value="BIOTIN TRANSPORTER BIOY"/>
    <property type="match status" value="1"/>
</dbReference>
<evidence type="ECO:0000256" key="2">
    <source>
        <dbReference type="PIRNR" id="PIRNR016661"/>
    </source>
</evidence>
<feature type="transmembrane region" description="Helical" evidence="3">
    <location>
        <begin position="22"/>
        <end position="42"/>
    </location>
</feature>
<feature type="transmembrane region" description="Helical" evidence="3">
    <location>
        <begin position="161"/>
        <end position="183"/>
    </location>
</feature>
<evidence type="ECO:0000256" key="1">
    <source>
        <dbReference type="ARBA" id="ARBA00010692"/>
    </source>
</evidence>
<dbReference type="PIRSF" id="PIRSF016661">
    <property type="entry name" value="BioY"/>
    <property type="match status" value="1"/>
</dbReference>
<name>A0A1C3U2W6_9HYPH</name>
<feature type="transmembrane region" description="Helical" evidence="3">
    <location>
        <begin position="48"/>
        <end position="67"/>
    </location>
</feature>
<dbReference type="GO" id="GO:0015225">
    <property type="term" value="F:biotin transmembrane transporter activity"/>
    <property type="evidence" value="ECO:0007669"/>
    <property type="project" value="UniProtKB-UniRule"/>
</dbReference>